<dbReference type="GO" id="GO:0003723">
    <property type="term" value="F:RNA binding"/>
    <property type="evidence" value="ECO:0007669"/>
    <property type="project" value="UniProtKB-UniRule"/>
</dbReference>
<dbReference type="PANTHER" id="PTHR14950:SF37">
    <property type="entry name" value="ENDORIBONUCLEASE DICER"/>
    <property type="match status" value="1"/>
</dbReference>
<evidence type="ECO:0000259" key="11">
    <source>
        <dbReference type="PROSITE" id="PS51327"/>
    </source>
</evidence>
<dbReference type="GO" id="GO:0003677">
    <property type="term" value="F:DNA binding"/>
    <property type="evidence" value="ECO:0007669"/>
    <property type="project" value="InterPro"/>
</dbReference>
<evidence type="ECO:0000256" key="4">
    <source>
        <dbReference type="ARBA" id="ARBA00023158"/>
    </source>
</evidence>
<dbReference type="CDD" id="cd00593">
    <property type="entry name" value="RIBOc"/>
    <property type="match status" value="2"/>
</dbReference>
<dbReference type="EMBL" id="CAJJDN010000064">
    <property type="protein sequence ID" value="CAD8095507.1"/>
    <property type="molecule type" value="Genomic_DNA"/>
</dbReference>
<dbReference type="InterPro" id="IPR000999">
    <property type="entry name" value="RNase_III_dom"/>
</dbReference>
<protein>
    <submittedName>
        <fullName evidence="12">Uncharacterized protein</fullName>
    </submittedName>
</protein>
<keyword evidence="6" id="KW-0694">RNA-binding</keyword>
<feature type="domain" description="Dicer dsRNA-binding fold" evidence="11">
    <location>
        <begin position="748"/>
        <end position="845"/>
    </location>
</feature>
<dbReference type="GO" id="GO:0006396">
    <property type="term" value="P:RNA processing"/>
    <property type="evidence" value="ECO:0007669"/>
    <property type="project" value="InterPro"/>
</dbReference>
<dbReference type="PROSITE" id="PS51194">
    <property type="entry name" value="HELICASE_CTER"/>
    <property type="match status" value="1"/>
</dbReference>
<dbReference type="InterPro" id="IPR014001">
    <property type="entry name" value="Helicase_ATP-bd"/>
</dbReference>
<dbReference type="PROSITE" id="PS51192">
    <property type="entry name" value="HELICASE_ATP_BIND_1"/>
    <property type="match status" value="1"/>
</dbReference>
<proteinExistence type="inferred from homology"/>
<comment type="similarity">
    <text evidence="6">Belongs to the helicase family. Dicer subfamily.</text>
</comment>
<dbReference type="Pfam" id="PF04851">
    <property type="entry name" value="ResIII"/>
    <property type="match status" value="1"/>
</dbReference>
<evidence type="ECO:0000313" key="13">
    <source>
        <dbReference type="Proteomes" id="UP000692954"/>
    </source>
</evidence>
<dbReference type="Proteomes" id="UP000692954">
    <property type="component" value="Unassembled WGS sequence"/>
</dbReference>
<dbReference type="Pfam" id="PF00271">
    <property type="entry name" value="Helicase_C"/>
    <property type="match status" value="1"/>
</dbReference>
<dbReference type="GO" id="GO:0031047">
    <property type="term" value="P:regulatory ncRNA-mediated gene silencing"/>
    <property type="evidence" value="ECO:0007669"/>
    <property type="project" value="UniProtKB-KW"/>
</dbReference>
<evidence type="ECO:0000256" key="6">
    <source>
        <dbReference type="PROSITE-ProRule" id="PRU00657"/>
    </source>
</evidence>
<feature type="domain" description="RNase III" evidence="8">
    <location>
        <begin position="1303"/>
        <end position="1475"/>
    </location>
</feature>
<keyword evidence="3" id="KW-0378">Hydrolase</keyword>
<keyword evidence="4" id="KW-0943">RNA-mediated gene silencing</keyword>
<evidence type="ECO:0000256" key="5">
    <source>
        <dbReference type="ARBA" id="ARBA00023211"/>
    </source>
</evidence>
<keyword evidence="13" id="KW-1185">Reference proteome</keyword>
<dbReference type="SMART" id="SM00487">
    <property type="entry name" value="DEXDc"/>
    <property type="match status" value="1"/>
</dbReference>
<keyword evidence="5" id="KW-0464">Manganese</keyword>
<comment type="cofactor">
    <cofactor evidence="1">
        <name>Mn(2+)</name>
        <dbReference type="ChEBI" id="CHEBI:29035"/>
    </cofactor>
</comment>
<evidence type="ECO:0000313" key="12">
    <source>
        <dbReference type="EMBL" id="CAD8095507.1"/>
    </source>
</evidence>
<accession>A0A8S1NQC9</accession>
<keyword evidence="7" id="KW-0175">Coiled coil</keyword>
<keyword evidence="2" id="KW-0677">Repeat</keyword>
<sequence length="1813" mass="214832">MIYDEMNEQISENSNFLVDISNISSGEEQVSPKVIKEDDEEDQQLLNEFDILFKQPDQQEEEGLNIAQDEQYQNNNDDFNLRDYQIDLFQQSKEKNSIIFLETGKGKTHIALMHIYYYIKKNGFQNTKLIFLANTIQLVEQQCIFMREYIFKVAKEMEKQGLAPQNHYFDIQQLKDSQFLRQFIVPIHSKSTLASDDDMDIQGWKKERWDEIISESCIFVMMGQMLLNALRRGYLKLPYFSLIIFDECHHCTFRHSYRLIIKEFFECEKVKKQIQNSEKVKFLGLTATPVTSVDIEKAVRLNSVPSLQIEVDILQLALNLHSQYVFFEKEAQKKEYNSKVLTFEQDFGISTTYIPNHPQLIDFYAQWLEIYYQKQKEKISYSIQLLVDQLYHFVRLYGLILYKELGAYSLYQFIKQLNINFGEIKASYRTEKDQKLLDNIKKLFLDYLEILKPLNILEDQNLSLKFIALKNQLYQINYNENKDEQQKILIFVDHKITAKYLHQLLELHKLESTFVVGTGNLTSGALQMTILKDRNKYIALSPNINALDIAEKIYNQFNIEGQEDDIQLDNDDDDNQTKIKLRSQLQEVLEGIKNYGKNLDQTITSSNAQKESIKKFKENCNILVSTNVTEEGFDVPQCNYVFIFGEITTLKQFIQKIGRARAKKSTIYFILPKEKELIWKSKEIVLFKTKECVERKIVEINQQNQYSNLQNRIKSLNRQINNIPRMDEEYYDCRLVKDSLALLNTNWAIEILSNYANLFKNFEYRSKDENYIRGIFYQFSEFPALGWKCVLILPKNFADRYFIGDLMKTKDDAKRSAAFKAVLVLRQKQMLTDDLRPVKSAYHFVSDRKNDPNLKDPNYCQVIEEIVVLKVEPQVDLRQKLFPYKMDVFEISIKQPLYLYKFKFYELPQAIRYEKEKNQIIGFLHNSQFCTRLQFSGGKEIRLEFVKKIMITQEQYQLLNQVHQFLVATSFDWDLSFYSFLTKETISSESALFQQGKKQQFNLIDDQKQYALIVLLVEDLQIEDTNINYEDSENIVQYIEKMKKVFRFVNSIRQKKKLNQQIKEERQRLNDQSIRLETWNSLEYDGNLVQLLKEANFKGIVGQNITDKYFFSKVVFDSKRPIEKNLERLDNEKKKEYQKELGIVQRSLKQVINFHFENEKDMYAAPILRKFLKFHISQNREIITQNKLKEPKYQYFSGEFYKYPLGVLSILELRILTKHIFQQLRDFLVSFTFKSHVSKLLDSTGLSLKDCELQTYQVMDNIMVQDSQEIIEFFTNNSSEFQDLLNQFNKNLELNPGNQIKDYNLKERKFNYSIHDIDNELLNKCFQSQQFNQDDQTNYQVLEFLGDANLKLLSSIEVFVQYPFANEHLLHIERAKIVSNENLRKFSIIHRFFNYIKCTNFAYQPPEFILEQVNNDQEQQELKEKQQDNKQNTKFQYTKNGEIINDLPKNYQPIPEKVHSDVVEAINGAFLIQYDEDINACQFFLHRLGVLKQPVAQVRIKNSRTQQAKGILQKNLNSLENIIGYKFNDQSLLIQAITYQSFLEVLDYYNYKKKKCNFIEFQNQKNLIQINKLNNDQVNESLLAQLNQNQNRIDMSYERLEFLGDSVLDSVVVEWLVKEYNKEKVEDLALKKQCVVCNKALALVTIHYKLDQFLLHPTLHKLNHENHQTLNKIKSMYNDYYEDISKMYTSEPIIKILGDIFESIVGAIFVDSTFNYDLTKQIVLKLLLPFMQHFTSPNQILNNPQDRLFRYFKAKNQAEFEIALTDEDPIEGQNLYVLRDKYSYKVYQRIRASSEKQAREKLLEYIQKRGNLE</sequence>
<dbReference type="PROSITE" id="PS00517">
    <property type="entry name" value="RNASE_3_1"/>
    <property type="match status" value="1"/>
</dbReference>
<evidence type="ECO:0000259" key="8">
    <source>
        <dbReference type="PROSITE" id="PS50142"/>
    </source>
</evidence>
<dbReference type="PANTHER" id="PTHR14950">
    <property type="entry name" value="DICER-RELATED"/>
    <property type="match status" value="1"/>
</dbReference>
<dbReference type="InterPro" id="IPR005034">
    <property type="entry name" value="Dicer_dimerisation"/>
</dbReference>
<dbReference type="GO" id="GO:0004525">
    <property type="term" value="F:ribonuclease III activity"/>
    <property type="evidence" value="ECO:0007669"/>
    <property type="project" value="InterPro"/>
</dbReference>
<dbReference type="InterPro" id="IPR001650">
    <property type="entry name" value="Helicase_C-like"/>
</dbReference>
<dbReference type="Pfam" id="PF03368">
    <property type="entry name" value="Dicer_dimer"/>
    <property type="match status" value="1"/>
</dbReference>
<evidence type="ECO:0000259" key="10">
    <source>
        <dbReference type="PROSITE" id="PS51194"/>
    </source>
</evidence>
<feature type="domain" description="Helicase ATP-binding" evidence="9">
    <location>
        <begin position="88"/>
        <end position="307"/>
    </location>
</feature>
<dbReference type="SMART" id="SM00535">
    <property type="entry name" value="RIBOc"/>
    <property type="match status" value="2"/>
</dbReference>
<evidence type="ECO:0000256" key="2">
    <source>
        <dbReference type="ARBA" id="ARBA00022737"/>
    </source>
</evidence>
<dbReference type="GO" id="GO:0005524">
    <property type="term" value="F:ATP binding"/>
    <property type="evidence" value="ECO:0007669"/>
    <property type="project" value="InterPro"/>
</dbReference>
<evidence type="ECO:0000256" key="1">
    <source>
        <dbReference type="ARBA" id="ARBA00001936"/>
    </source>
</evidence>
<comment type="caution">
    <text evidence="12">The sequence shown here is derived from an EMBL/GenBank/DDBJ whole genome shotgun (WGS) entry which is preliminary data.</text>
</comment>
<reference evidence="12" key="1">
    <citation type="submission" date="2021-01" db="EMBL/GenBank/DDBJ databases">
        <authorList>
            <consortium name="Genoscope - CEA"/>
            <person name="William W."/>
        </authorList>
    </citation>
    <scope>NUCLEOTIDE SEQUENCE</scope>
</reference>
<dbReference type="PROSITE" id="PS51327">
    <property type="entry name" value="DICER_DSRBF"/>
    <property type="match status" value="1"/>
</dbReference>
<evidence type="ECO:0000259" key="9">
    <source>
        <dbReference type="PROSITE" id="PS51192"/>
    </source>
</evidence>
<dbReference type="OrthoDB" id="298016at2759"/>
<dbReference type="Pfam" id="PF00636">
    <property type="entry name" value="Ribonuclease_3"/>
    <property type="match status" value="2"/>
</dbReference>
<feature type="coiled-coil region" evidence="7">
    <location>
        <begin position="1048"/>
        <end position="1075"/>
    </location>
</feature>
<name>A0A8S1NQC9_9CILI</name>
<dbReference type="PROSITE" id="PS50142">
    <property type="entry name" value="RNASE_3_2"/>
    <property type="match status" value="2"/>
</dbReference>
<gene>
    <name evidence="12" type="ORF">PSON_ATCC_30995.1.T0640226</name>
</gene>
<evidence type="ECO:0000256" key="3">
    <source>
        <dbReference type="ARBA" id="ARBA00022801"/>
    </source>
</evidence>
<feature type="domain" description="Helicase C-terminal" evidence="10">
    <location>
        <begin position="562"/>
        <end position="717"/>
    </location>
</feature>
<organism evidence="12 13">
    <name type="scientific">Paramecium sonneborni</name>
    <dbReference type="NCBI Taxonomy" id="65129"/>
    <lineage>
        <taxon>Eukaryota</taxon>
        <taxon>Sar</taxon>
        <taxon>Alveolata</taxon>
        <taxon>Ciliophora</taxon>
        <taxon>Intramacronucleata</taxon>
        <taxon>Oligohymenophorea</taxon>
        <taxon>Peniculida</taxon>
        <taxon>Parameciidae</taxon>
        <taxon>Paramecium</taxon>
    </lineage>
</organism>
<evidence type="ECO:0000256" key="7">
    <source>
        <dbReference type="SAM" id="Coils"/>
    </source>
</evidence>
<feature type="domain" description="RNase III" evidence="8">
    <location>
        <begin position="1516"/>
        <end position="1713"/>
    </location>
</feature>
<dbReference type="SMART" id="SM00490">
    <property type="entry name" value="HELICc"/>
    <property type="match status" value="1"/>
</dbReference>
<dbReference type="InterPro" id="IPR006935">
    <property type="entry name" value="Helicase/UvrB_N"/>
</dbReference>